<dbReference type="InterPro" id="IPR007527">
    <property type="entry name" value="Znf_SWIM"/>
</dbReference>
<accession>A0AA47N5P9</accession>
<evidence type="ECO:0000259" key="5">
    <source>
        <dbReference type="PROSITE" id="PS50016"/>
    </source>
</evidence>
<evidence type="ECO:0000313" key="8">
    <source>
        <dbReference type="Proteomes" id="UP001174136"/>
    </source>
</evidence>
<dbReference type="InterPro" id="IPR019080">
    <property type="entry name" value="YqaJ_viral_recombinase"/>
</dbReference>
<keyword evidence="8" id="KW-1185">Reference proteome</keyword>
<dbReference type="Proteomes" id="UP001174136">
    <property type="component" value="Unassembled WGS sequence"/>
</dbReference>
<dbReference type="PROSITE" id="PS50966">
    <property type="entry name" value="ZF_SWIM"/>
    <property type="match status" value="1"/>
</dbReference>
<reference evidence="7" key="1">
    <citation type="journal article" date="2023" name="Front. Mar. Sci.">
        <title>A new Merluccius polli reference genome to investigate the effects of global change in West African waters.</title>
        <authorList>
            <person name="Mateo J.L."/>
            <person name="Blanco-Fernandez C."/>
            <person name="Garcia-Vazquez E."/>
            <person name="Machado-Schiaffino G."/>
        </authorList>
    </citation>
    <scope>NUCLEOTIDE SEQUENCE</scope>
    <source>
        <strain evidence="7">C29</strain>
        <tissue evidence="7">Fin</tissue>
    </source>
</reference>
<gene>
    <name evidence="7" type="primary">Ing1_2</name>
    <name evidence="7" type="ORF">N1851_006533</name>
</gene>
<dbReference type="PANTHER" id="PTHR47526:SF4">
    <property type="entry name" value="SWIM-TYPE DOMAIN-CONTAINING PROTEIN"/>
    <property type="match status" value="1"/>
</dbReference>
<dbReference type="CDD" id="cd22343">
    <property type="entry name" value="PDDEXK_lambda_exonuclease-like"/>
    <property type="match status" value="1"/>
</dbReference>
<dbReference type="PROSITE" id="PS01359">
    <property type="entry name" value="ZF_PHD_1"/>
    <property type="match status" value="1"/>
</dbReference>
<evidence type="ECO:0000256" key="4">
    <source>
        <dbReference type="PROSITE-ProRule" id="PRU00325"/>
    </source>
</evidence>
<evidence type="ECO:0000256" key="3">
    <source>
        <dbReference type="ARBA" id="ARBA00022833"/>
    </source>
</evidence>
<dbReference type="InterPro" id="IPR011604">
    <property type="entry name" value="PDDEXK-like_dom_sf"/>
</dbReference>
<feature type="domain" description="SWIM-type" evidence="6">
    <location>
        <begin position="133"/>
        <end position="169"/>
    </location>
</feature>
<dbReference type="InterPro" id="IPR011335">
    <property type="entry name" value="Restrct_endonuc-II-like"/>
</dbReference>
<keyword evidence="3" id="KW-0862">Zinc</keyword>
<evidence type="ECO:0000313" key="7">
    <source>
        <dbReference type="EMBL" id="KAK0152087.1"/>
    </source>
</evidence>
<dbReference type="InterPro" id="IPR013083">
    <property type="entry name" value="Znf_RING/FYVE/PHD"/>
</dbReference>
<dbReference type="SMART" id="SM00249">
    <property type="entry name" value="PHD"/>
    <property type="match status" value="1"/>
</dbReference>
<dbReference type="GO" id="GO:0006281">
    <property type="term" value="P:DNA repair"/>
    <property type="evidence" value="ECO:0007669"/>
    <property type="project" value="UniProtKB-ARBA"/>
</dbReference>
<dbReference type="GO" id="GO:0008270">
    <property type="term" value="F:zinc ion binding"/>
    <property type="evidence" value="ECO:0007669"/>
    <property type="project" value="UniProtKB-KW"/>
</dbReference>
<dbReference type="InterPro" id="IPR001965">
    <property type="entry name" value="Znf_PHD"/>
</dbReference>
<keyword evidence="2 4" id="KW-0863">Zinc-finger</keyword>
<dbReference type="PROSITE" id="PS50016">
    <property type="entry name" value="ZF_PHD_2"/>
    <property type="match status" value="1"/>
</dbReference>
<dbReference type="SUPFAM" id="SSF57903">
    <property type="entry name" value="FYVE/PHD zinc finger"/>
    <property type="match status" value="1"/>
</dbReference>
<proteinExistence type="predicted"/>
<dbReference type="InterPro" id="IPR019786">
    <property type="entry name" value="Zinc_finger_PHD-type_CS"/>
</dbReference>
<dbReference type="PANTHER" id="PTHR47526">
    <property type="entry name" value="ATP-DEPENDENT DNA HELICASE"/>
    <property type="match status" value="1"/>
</dbReference>
<comment type="caution">
    <text evidence="7">The sequence shown here is derived from an EMBL/GenBank/DDBJ whole genome shotgun (WGS) entry which is preliminary data.</text>
</comment>
<keyword evidence="1" id="KW-0479">Metal-binding</keyword>
<evidence type="ECO:0000256" key="2">
    <source>
        <dbReference type="ARBA" id="ARBA00022771"/>
    </source>
</evidence>
<organism evidence="7 8">
    <name type="scientific">Merluccius polli</name>
    <name type="common">Benguela hake</name>
    <name type="synonym">Merluccius cadenati</name>
    <dbReference type="NCBI Taxonomy" id="89951"/>
    <lineage>
        <taxon>Eukaryota</taxon>
        <taxon>Metazoa</taxon>
        <taxon>Chordata</taxon>
        <taxon>Craniata</taxon>
        <taxon>Vertebrata</taxon>
        <taxon>Euteleostomi</taxon>
        <taxon>Actinopterygii</taxon>
        <taxon>Neopterygii</taxon>
        <taxon>Teleostei</taxon>
        <taxon>Neoteleostei</taxon>
        <taxon>Acanthomorphata</taxon>
        <taxon>Zeiogadaria</taxon>
        <taxon>Gadariae</taxon>
        <taxon>Gadiformes</taxon>
        <taxon>Gadoidei</taxon>
        <taxon>Merlucciidae</taxon>
        <taxon>Merluccius</taxon>
    </lineage>
</organism>
<feature type="domain" description="PHD-type" evidence="5">
    <location>
        <begin position="582"/>
        <end position="631"/>
    </location>
</feature>
<evidence type="ECO:0000256" key="1">
    <source>
        <dbReference type="ARBA" id="ARBA00022723"/>
    </source>
</evidence>
<dbReference type="Pfam" id="PF09588">
    <property type="entry name" value="YqaJ"/>
    <property type="match status" value="1"/>
</dbReference>
<dbReference type="EMBL" id="JAOPHQ010001142">
    <property type="protein sequence ID" value="KAK0152087.1"/>
    <property type="molecule type" value="Genomic_DNA"/>
</dbReference>
<dbReference type="SUPFAM" id="SSF52980">
    <property type="entry name" value="Restriction endonuclease-like"/>
    <property type="match status" value="1"/>
</dbReference>
<dbReference type="Gene3D" id="3.30.40.10">
    <property type="entry name" value="Zinc/RING finger domain, C3HC4 (zinc finger)"/>
    <property type="match status" value="1"/>
</dbReference>
<dbReference type="Gene3D" id="3.90.320.10">
    <property type="match status" value="1"/>
</dbReference>
<evidence type="ECO:0000259" key="6">
    <source>
        <dbReference type="PROSITE" id="PS50966"/>
    </source>
</evidence>
<dbReference type="InterPro" id="IPR011011">
    <property type="entry name" value="Znf_FYVE_PHD"/>
</dbReference>
<name>A0AA47N5P9_MERPO</name>
<dbReference type="AlphaFoldDB" id="A0AA47N5P9"/>
<dbReference type="InterPro" id="IPR019787">
    <property type="entry name" value="Znf_PHD-finger"/>
</dbReference>
<protein>
    <submittedName>
        <fullName evidence="7">Inhibitor of growth protein 1</fullName>
    </submittedName>
</protein>
<sequence length="644" mass="72180">MDKGPKPKKSSSKGVIDAKAYREGLEPEERARYLRKLHFIGGADPYELAPSSWINDDPESLPSVSYPDIVNYLVFSPSPYTAEDLTSYKSLEAYNQMVCGWVREIQYQVIDDRRVAKAKVLQSQSIRETPLEPWIIAEKSGRILGAHCTCMAGLGETCTHVAALLFLIEETVKLRDSKTVTQEKAYWLLPTALSKVEYRECRKIDFTVTKRSQSLEDQSASNFSTVTVGKTQQPTSDELSSLFSALSAIGSKSAIVSLIEPYSDSFVPKVIGENVPLVLTELRKDEAVHMDYSDLLSTCKDVEISVSEEQAKAVEAATRDQASSKLWFRFRAGRITASKMKTACCTDPKQPAQSFIKRDRLCDSLPSEPRGINPATVCYPESYRFTSKATTWGCNHEKFARDMFIDVHKESHENVKVHDTGVFISPSVPFLGASPDGLVSCDCCGVSVTEVKCPFCVKSDKLDSVSYLEKDSEGKLTLNRNHQYFYQVQTQLGVCKLESAYFVVWTEKDLHVECILFDEEFWDTICEKSKNIFDTAIMPELVGKFYTRLSSTMANVSSQPGVSTLAETHGSDCAASASGQEETWCFCGQVEFGKMILCDNAKCHIKWFHYLCINVNFALKGKWYCSKCQKLPQFEPKKGKKPLK</sequence>